<evidence type="ECO:0000313" key="2">
    <source>
        <dbReference type="EMBL" id="SCO87711.1"/>
    </source>
</evidence>
<feature type="compositionally biased region" description="Polar residues" evidence="1">
    <location>
        <begin position="321"/>
        <end position="333"/>
    </location>
</feature>
<feature type="region of interest" description="Disordered" evidence="1">
    <location>
        <begin position="77"/>
        <end position="116"/>
    </location>
</feature>
<dbReference type="VEuPathDB" id="FungiDB:HZS61_017892"/>
<dbReference type="VEuPathDB" id="FungiDB:FOZG_17173"/>
<sequence length="347" mass="38757">MVTHNVSIAKLAGKVAKKQNAFLSDKTSAVISRISDAWSAAAASNHVTLEELRKTVARYDEVLSDLQDQERLAAEDATIHVKTKRKRSPSPPGELKRHCNRGQSNTCPNPIDSLPSIAPRKETSADALAQTKPVKSLREVLQPKAGELYLALHEPSQLWLAVLLLPLANLHTIGISATIQSLGLARNIPSCVVYNLDSEQFEWRDGYADGEAFAHKRRFPIAYFTETEFPESSAVKWIAAEDLRILDESSVQSPIPHYHVARAFIESRTEYRALRMTRGSLSRPLEHNEDYIPDRVSFDRQKTPFTFKIPTTVHLNIKEVNQPQPVATRSSGFTPGRQLPKSSNYSV</sequence>
<reference evidence="3" key="1">
    <citation type="submission" date="2016-09" db="EMBL/GenBank/DDBJ databases">
        <authorList>
            <person name="Guldener U."/>
        </authorList>
    </citation>
    <scope>NUCLEOTIDE SEQUENCE [LARGE SCALE GENOMIC DNA]</scope>
    <source>
        <strain evidence="3">V64-1</strain>
    </source>
</reference>
<organism evidence="2 3">
    <name type="scientific">Fusarium oxysporum</name>
    <name type="common">Fusarium vascular wilt</name>
    <dbReference type="NCBI Taxonomy" id="5507"/>
    <lineage>
        <taxon>Eukaryota</taxon>
        <taxon>Fungi</taxon>
        <taxon>Dikarya</taxon>
        <taxon>Ascomycota</taxon>
        <taxon>Pezizomycotina</taxon>
        <taxon>Sordariomycetes</taxon>
        <taxon>Hypocreomycetidae</taxon>
        <taxon>Hypocreales</taxon>
        <taxon>Nectriaceae</taxon>
        <taxon>Fusarium</taxon>
        <taxon>Fusarium oxysporum species complex</taxon>
    </lineage>
</organism>
<dbReference type="AlphaFoldDB" id="A0A2H3TPQ3"/>
<feature type="region of interest" description="Disordered" evidence="1">
    <location>
        <begin position="321"/>
        <end position="347"/>
    </location>
</feature>
<dbReference type="OrthoDB" id="5234017at2759"/>
<name>A0A2H3TPQ3_FUSOX</name>
<dbReference type="VEuPathDB" id="FungiDB:FOMG_16437"/>
<evidence type="ECO:0000313" key="3">
    <source>
        <dbReference type="Proteomes" id="UP000219369"/>
    </source>
</evidence>
<protein>
    <submittedName>
        <fullName evidence="2">Uncharacterized protein</fullName>
    </submittedName>
</protein>
<accession>A0A2H3TPQ3</accession>
<evidence type="ECO:0000256" key="1">
    <source>
        <dbReference type="SAM" id="MobiDB-lite"/>
    </source>
</evidence>
<dbReference type="VEuPathDB" id="FungiDB:FOXG_15592"/>
<dbReference type="EMBL" id="FMJY01000007">
    <property type="protein sequence ID" value="SCO87711.1"/>
    <property type="molecule type" value="Genomic_DNA"/>
</dbReference>
<proteinExistence type="predicted"/>
<gene>
    <name evidence="2" type="ORF">FRV6_11838</name>
</gene>
<dbReference type="Proteomes" id="UP000219369">
    <property type="component" value="Unassembled WGS sequence"/>
</dbReference>